<gene>
    <name evidence="4" type="ORF">VKT23_000641</name>
</gene>
<evidence type="ECO:0000256" key="1">
    <source>
        <dbReference type="ARBA" id="ARBA00006432"/>
    </source>
</evidence>
<dbReference type="PANTHER" id="PTHR42921:SF4">
    <property type="entry name" value="ACETOACETYL-COA SYNTHASE (AFU_ORTHOLOGUE AFUA_8G04770)"/>
    <property type="match status" value="1"/>
</dbReference>
<comment type="similarity">
    <text evidence="1">Belongs to the ATP-dependent AMP-binding enzyme family.</text>
</comment>
<dbReference type="EMBL" id="JBANRG010000001">
    <property type="protein sequence ID" value="KAK7472526.1"/>
    <property type="molecule type" value="Genomic_DNA"/>
</dbReference>
<accession>A0ABR1K4P7</accession>
<dbReference type="InterPro" id="IPR020845">
    <property type="entry name" value="AMP-binding_CS"/>
</dbReference>
<dbReference type="Proteomes" id="UP001498398">
    <property type="component" value="Unassembled WGS sequence"/>
</dbReference>
<reference evidence="4 5" key="1">
    <citation type="submission" date="2024-01" db="EMBL/GenBank/DDBJ databases">
        <title>A draft genome for the cacao thread blight pathogen Marasmiellus scandens.</title>
        <authorList>
            <person name="Baruah I.K."/>
            <person name="Leung J."/>
            <person name="Bukari Y."/>
            <person name="Amoako-Attah I."/>
            <person name="Meinhardt L.W."/>
            <person name="Bailey B.A."/>
            <person name="Cohen S.P."/>
        </authorList>
    </citation>
    <scope>NUCLEOTIDE SEQUENCE [LARGE SCALE GENOMIC DNA]</scope>
    <source>
        <strain evidence="4 5">GH-19</strain>
    </source>
</reference>
<feature type="domain" description="Acetyl-coenzyme A synthetase N-terminal" evidence="3">
    <location>
        <begin position="42"/>
        <end position="99"/>
    </location>
</feature>
<dbReference type="PANTHER" id="PTHR42921">
    <property type="entry name" value="ACETOACETYL-COA SYNTHETASE"/>
    <property type="match status" value="1"/>
</dbReference>
<dbReference type="PROSITE" id="PS00455">
    <property type="entry name" value="AMP_BINDING"/>
    <property type="match status" value="1"/>
</dbReference>
<dbReference type="SUPFAM" id="SSF56801">
    <property type="entry name" value="Acetyl-CoA synthetase-like"/>
    <property type="match status" value="1"/>
</dbReference>
<dbReference type="Gene3D" id="3.40.50.12780">
    <property type="entry name" value="N-terminal domain of ligase-like"/>
    <property type="match status" value="1"/>
</dbReference>
<dbReference type="NCBIfam" id="TIGR01217">
    <property type="entry name" value="ac_ac_CoA_syn"/>
    <property type="match status" value="1"/>
</dbReference>
<organism evidence="4 5">
    <name type="scientific">Marasmiellus scandens</name>
    <dbReference type="NCBI Taxonomy" id="2682957"/>
    <lineage>
        <taxon>Eukaryota</taxon>
        <taxon>Fungi</taxon>
        <taxon>Dikarya</taxon>
        <taxon>Basidiomycota</taxon>
        <taxon>Agaricomycotina</taxon>
        <taxon>Agaricomycetes</taxon>
        <taxon>Agaricomycetidae</taxon>
        <taxon>Agaricales</taxon>
        <taxon>Marasmiineae</taxon>
        <taxon>Omphalotaceae</taxon>
        <taxon>Marasmiellus</taxon>
    </lineage>
</organism>
<dbReference type="Pfam" id="PF00501">
    <property type="entry name" value="AMP-binding"/>
    <property type="match status" value="1"/>
</dbReference>
<comment type="caution">
    <text evidence="4">The sequence shown here is derived from an EMBL/GenBank/DDBJ whole genome shotgun (WGS) entry which is preliminary data.</text>
</comment>
<protein>
    <recommendedName>
        <fullName evidence="6">Acetoacetyl-CoA synthetase</fullName>
    </recommendedName>
</protein>
<feature type="domain" description="AMP-dependent synthetase/ligase" evidence="2">
    <location>
        <begin position="104"/>
        <end position="489"/>
    </location>
</feature>
<evidence type="ECO:0000259" key="3">
    <source>
        <dbReference type="Pfam" id="PF16177"/>
    </source>
</evidence>
<evidence type="ECO:0008006" key="6">
    <source>
        <dbReference type="Google" id="ProtNLM"/>
    </source>
</evidence>
<evidence type="ECO:0000259" key="2">
    <source>
        <dbReference type="Pfam" id="PF00501"/>
    </source>
</evidence>
<evidence type="ECO:0000313" key="4">
    <source>
        <dbReference type="EMBL" id="KAK7472526.1"/>
    </source>
</evidence>
<keyword evidence="5" id="KW-1185">Reference proteome</keyword>
<dbReference type="InterPro" id="IPR000873">
    <property type="entry name" value="AMP-dep_synth/lig_dom"/>
</dbReference>
<dbReference type="InterPro" id="IPR032387">
    <property type="entry name" value="ACAS_N"/>
</dbReference>
<dbReference type="Pfam" id="PF16177">
    <property type="entry name" value="ACAS_N"/>
    <property type="match status" value="1"/>
</dbReference>
<proteinExistence type="inferred from homology"/>
<sequence>MSQRPLSQGKLIWNPPQTAPFTSVEILRRAINRKHGLSLKNYFDLYEYSVNNDAFWSDIWEDLGIVYSVAPKKSVTLGPLPHLHQASWFPGARLNYAENLLRRNDDAIACTTIDETYVPKDYSYRQLRGLVAEMAAALRVNGLSTGDRVAGVLSNSIIAVVLALATTSIGAIYTGTAPDMGAKGILDRYTQVQPKFLFIETETIYTGTSKNLNEKVTEVVEGLSQSGLKLAVLLPSRATGIPSSLKIRNSTTLDKFLSSGDGRPLVFEQLPFSHPLVILYSSGTSGTPKCIVHSAGGLLLQVKKDLVYGFDIGPNDTFFQYTTTGWMMWMLMIGALSIGARTIVYDGSPFYPSAPAFLRMIDEQLVSVLGLSPRFMAELQGKGIQPTDIGKFESLHTIAVGGAIFTPPLHEWTQQAFNRGRVGNPTRVFVGIGATDVCCAYGSSTKSLPIYAGEISCKVLGMRIEVFDSQGKNIEHTGEAGEMTVTRPHPSVPLGFWDAAAQRPVPGAKFEQAYFDMYPGVWRQGDFMVVNPKTKGYLVLGRSDGVLNPKGVRFGSGEIYSVLESNFGALIEESICVGQRRPQDSDETVLLFLKMRKPGSLDDVLLRRIRTSIRNSLSARHVPSYIFEVSQIPMTTNGKKIEIAVKQIVSGQNPKPSGAVANPEAFKEYYKYYTMTKSKL</sequence>
<dbReference type="InterPro" id="IPR045851">
    <property type="entry name" value="AMP-bd_C_sf"/>
</dbReference>
<dbReference type="InterPro" id="IPR042099">
    <property type="entry name" value="ANL_N_sf"/>
</dbReference>
<dbReference type="Gene3D" id="3.30.300.30">
    <property type="match status" value="1"/>
</dbReference>
<name>A0ABR1K4P7_9AGAR</name>
<evidence type="ECO:0000313" key="5">
    <source>
        <dbReference type="Proteomes" id="UP001498398"/>
    </source>
</evidence>
<dbReference type="InterPro" id="IPR005914">
    <property type="entry name" value="Acac_CoA_synth"/>
</dbReference>